<accession>A0A9W6CS48</accession>
<organism evidence="1 3">
    <name type="scientific">Xanthobacter flavus</name>
    <dbReference type="NCBI Taxonomy" id="281"/>
    <lineage>
        <taxon>Bacteria</taxon>
        <taxon>Pseudomonadati</taxon>
        <taxon>Pseudomonadota</taxon>
        <taxon>Alphaproteobacteria</taxon>
        <taxon>Hyphomicrobiales</taxon>
        <taxon>Xanthobacteraceae</taxon>
        <taxon>Xanthobacter</taxon>
    </lineage>
</organism>
<protein>
    <submittedName>
        <fullName evidence="1">Uncharacterized protein</fullName>
    </submittedName>
</protein>
<evidence type="ECO:0000313" key="3">
    <source>
        <dbReference type="Proteomes" id="UP001144397"/>
    </source>
</evidence>
<evidence type="ECO:0000313" key="1">
    <source>
        <dbReference type="EMBL" id="GLI25435.1"/>
    </source>
</evidence>
<gene>
    <name evidence="2" type="ORF">GGQ86_004854</name>
    <name evidence="1" type="ORF">XFLAVUS301_51090</name>
</gene>
<dbReference type="AlphaFoldDB" id="A0A9W6CS48"/>
<dbReference type="EMBL" id="JAVDPY010000011">
    <property type="protein sequence ID" value="MDR6336355.1"/>
    <property type="molecule type" value="Genomic_DNA"/>
</dbReference>
<evidence type="ECO:0000313" key="2">
    <source>
        <dbReference type="EMBL" id="MDR6336355.1"/>
    </source>
</evidence>
<dbReference type="EMBL" id="BSDO01000016">
    <property type="protein sequence ID" value="GLI25435.1"/>
    <property type="molecule type" value="Genomic_DNA"/>
</dbReference>
<sequence>MASASPMTSLAGHKASASARDAMLAAESIGKAVAHLAMHVAISGQLF</sequence>
<name>A0A9W6CS48_XANFL</name>
<reference evidence="1" key="1">
    <citation type="submission" date="2022-12" db="EMBL/GenBank/DDBJ databases">
        <title>Reference genome sequencing for broad-spectrum identification of bacterial and archaeal isolates by mass spectrometry.</title>
        <authorList>
            <person name="Sekiguchi Y."/>
            <person name="Tourlousse D.M."/>
        </authorList>
    </citation>
    <scope>NUCLEOTIDE SEQUENCE</scope>
    <source>
        <strain evidence="1">301</strain>
    </source>
</reference>
<reference evidence="2 4" key="2">
    <citation type="submission" date="2023-07" db="EMBL/GenBank/DDBJ databases">
        <title>Genomic Encyclopedia of Type Strains, Phase IV (KMG-IV): sequencing the most valuable type-strain genomes for metagenomic binning, comparative biology and taxonomic classification.</title>
        <authorList>
            <person name="Goeker M."/>
        </authorList>
    </citation>
    <scope>NUCLEOTIDE SEQUENCE [LARGE SCALE GENOMIC DNA]</scope>
    <source>
        <strain evidence="2 4">DSM 338</strain>
    </source>
</reference>
<evidence type="ECO:0000313" key="4">
    <source>
        <dbReference type="Proteomes" id="UP001245370"/>
    </source>
</evidence>
<dbReference type="Proteomes" id="UP001245370">
    <property type="component" value="Unassembled WGS sequence"/>
</dbReference>
<keyword evidence="4" id="KW-1185">Reference proteome</keyword>
<dbReference type="Proteomes" id="UP001144397">
    <property type="component" value="Unassembled WGS sequence"/>
</dbReference>
<comment type="caution">
    <text evidence="1">The sequence shown here is derived from an EMBL/GenBank/DDBJ whole genome shotgun (WGS) entry which is preliminary data.</text>
</comment>
<proteinExistence type="predicted"/>